<proteinExistence type="predicted"/>
<organism evidence="1 2">
    <name type="scientific">Linum tenue</name>
    <dbReference type="NCBI Taxonomy" id="586396"/>
    <lineage>
        <taxon>Eukaryota</taxon>
        <taxon>Viridiplantae</taxon>
        <taxon>Streptophyta</taxon>
        <taxon>Embryophyta</taxon>
        <taxon>Tracheophyta</taxon>
        <taxon>Spermatophyta</taxon>
        <taxon>Magnoliopsida</taxon>
        <taxon>eudicotyledons</taxon>
        <taxon>Gunneridae</taxon>
        <taxon>Pentapetalae</taxon>
        <taxon>rosids</taxon>
        <taxon>fabids</taxon>
        <taxon>Malpighiales</taxon>
        <taxon>Linaceae</taxon>
        <taxon>Linum</taxon>
    </lineage>
</organism>
<reference evidence="1" key="1">
    <citation type="submission" date="2022-08" db="EMBL/GenBank/DDBJ databases">
        <authorList>
            <person name="Gutierrez-Valencia J."/>
        </authorList>
    </citation>
    <scope>NUCLEOTIDE SEQUENCE</scope>
</reference>
<evidence type="ECO:0000313" key="1">
    <source>
        <dbReference type="EMBL" id="CAI0391040.1"/>
    </source>
</evidence>
<keyword evidence="2" id="KW-1185">Reference proteome</keyword>
<evidence type="ECO:0000313" key="2">
    <source>
        <dbReference type="Proteomes" id="UP001154282"/>
    </source>
</evidence>
<dbReference type="AlphaFoldDB" id="A0AAV0I4B2"/>
<sequence>MRPPGRVLNLDPKRNQSIHLLRQGIGFLQHLFHFALVELVHLIELIIQPPKVHQLVLSSFVGGHQERRLVTLRPSSFSPSHLIIHSIHQNGLALDVFVVVLVLVGRFRHTVVVGVVLLC</sequence>
<dbReference type="Proteomes" id="UP001154282">
    <property type="component" value="Unassembled WGS sequence"/>
</dbReference>
<comment type="caution">
    <text evidence="1">The sequence shown here is derived from an EMBL/GenBank/DDBJ whole genome shotgun (WGS) entry which is preliminary data.</text>
</comment>
<gene>
    <name evidence="1" type="ORF">LITE_LOCUS6979</name>
</gene>
<accession>A0AAV0I4B2</accession>
<name>A0AAV0I4B2_9ROSI</name>
<protein>
    <submittedName>
        <fullName evidence="1">Uncharacterized protein</fullName>
    </submittedName>
</protein>
<dbReference type="EMBL" id="CAMGYJ010000003">
    <property type="protein sequence ID" value="CAI0391040.1"/>
    <property type="molecule type" value="Genomic_DNA"/>
</dbReference>